<dbReference type="GO" id="GO:0015031">
    <property type="term" value="P:protein transport"/>
    <property type="evidence" value="ECO:0007669"/>
    <property type="project" value="UniProtKB-KW"/>
</dbReference>
<dbReference type="InterPro" id="IPR048898">
    <property type="entry name" value="OB_NMD3"/>
</dbReference>
<sequence length="508" mass="57865">MEYISPAESSNANVLCCNCGDVIEPNPAYMCVACLRSRVDITADIPKQATLYFCRGCERYLKPPNEWVTCALESREMLSLCLGRVKGLNRVKLVDAGFVWTEPHSRRVKVKLTVQGEVIGATILQQVFVVEFTINHQMCSDCHRSEAQDFWRCLVQVRQKANSKKTFYYLEQLILKHKAHENTLGIKPVHDGLDFFFATEQHARKMVSFLTAVLPCRTETSKKLQSHDMHSNIYSYKFTYSVEIVPVTRDSLVCLSRSLCNQLGGISPLCLIYKYTAHVHLIDPSTGQIAEIDNTSYWRNPFNIICDSRRLVEYVVMDIEVIRDKDKKYFPGMGATSHKHALADVWVIKASEIGSDNTIFTRTHLGHVLKPGDSVLGYAVGEANINDANFNKLNTDGIADVILVKKMYTDRAARKNRRKWQLKHLPLEEDAHPYTEEKDYEEFLAELEEDPATRQQINIYKDPIKFKQPPPIAVDADDQADPSVPDITLEEMLDDLTIDDADMAEVYE</sequence>
<evidence type="ECO:0000259" key="10">
    <source>
        <dbReference type="Pfam" id="PF21192"/>
    </source>
</evidence>
<dbReference type="Pfam" id="PF21193">
    <property type="entry name" value="NMD_SH3"/>
    <property type="match status" value="1"/>
</dbReference>
<dbReference type="InterPro" id="IPR039768">
    <property type="entry name" value="Nmd3"/>
</dbReference>
<evidence type="ECO:0000313" key="12">
    <source>
        <dbReference type="EMBL" id="JAS41086.1"/>
    </source>
</evidence>
<name>A0A1B6ET12_9HEMI</name>
<comment type="similarity">
    <text evidence="2 8">Belongs to the NMD3 family.</text>
</comment>
<dbReference type="EMBL" id="GECZ01028683">
    <property type="protein sequence ID" value="JAS41086.1"/>
    <property type="molecule type" value="Transcribed_RNA"/>
</dbReference>
<dbReference type="Pfam" id="PF21192">
    <property type="entry name" value="OB_NMD3"/>
    <property type="match status" value="1"/>
</dbReference>
<reference evidence="12" key="1">
    <citation type="submission" date="2015-11" db="EMBL/GenBank/DDBJ databases">
        <title>De novo transcriptome assembly of four potential Pierce s Disease insect vectors from Arizona vineyards.</title>
        <authorList>
            <person name="Tassone E.E."/>
        </authorList>
    </citation>
    <scope>NUCLEOTIDE SEQUENCE</scope>
</reference>
<evidence type="ECO:0000259" key="11">
    <source>
        <dbReference type="Pfam" id="PF21193"/>
    </source>
</evidence>
<accession>A0A1B6ET12</accession>
<dbReference type="PANTHER" id="PTHR12746:SF2">
    <property type="entry name" value="60S RIBOSOMAL EXPORT PROTEIN NMD3"/>
    <property type="match status" value="1"/>
</dbReference>
<protein>
    <recommendedName>
        <fullName evidence="3 8">60S ribosomal export protein NMD3</fullName>
    </recommendedName>
</protein>
<organism evidence="12">
    <name type="scientific">Cuerna arida</name>
    <dbReference type="NCBI Taxonomy" id="1464854"/>
    <lineage>
        <taxon>Eukaryota</taxon>
        <taxon>Metazoa</taxon>
        <taxon>Ecdysozoa</taxon>
        <taxon>Arthropoda</taxon>
        <taxon>Hexapoda</taxon>
        <taxon>Insecta</taxon>
        <taxon>Pterygota</taxon>
        <taxon>Neoptera</taxon>
        <taxon>Paraneoptera</taxon>
        <taxon>Hemiptera</taxon>
        <taxon>Auchenorrhyncha</taxon>
        <taxon>Membracoidea</taxon>
        <taxon>Cicadellidae</taxon>
        <taxon>Cicadellinae</taxon>
        <taxon>Proconiini</taxon>
        <taxon>Cuerna</taxon>
    </lineage>
</organism>
<proteinExistence type="inferred from homology"/>
<evidence type="ECO:0000256" key="3">
    <source>
        <dbReference type="ARBA" id="ARBA00017035"/>
    </source>
</evidence>
<dbReference type="InterPro" id="IPR048899">
    <property type="entry name" value="NMD_SH3"/>
</dbReference>
<evidence type="ECO:0000256" key="4">
    <source>
        <dbReference type="ARBA" id="ARBA00022448"/>
    </source>
</evidence>
<feature type="domain" description="60S ribosomal export protein NMD3 SH3" evidence="11">
    <location>
        <begin position="249"/>
        <end position="293"/>
    </location>
</feature>
<evidence type="ECO:0000256" key="2">
    <source>
        <dbReference type="ARBA" id="ARBA00009794"/>
    </source>
</evidence>
<evidence type="ECO:0000256" key="6">
    <source>
        <dbReference type="ARBA" id="ARBA00022927"/>
    </source>
</evidence>
<dbReference type="GO" id="GO:0005737">
    <property type="term" value="C:cytoplasm"/>
    <property type="evidence" value="ECO:0007669"/>
    <property type="project" value="UniProtKB-SubCell"/>
</dbReference>
<dbReference type="GO" id="GO:0005634">
    <property type="term" value="C:nucleus"/>
    <property type="evidence" value="ECO:0007669"/>
    <property type="project" value="UniProtKB-SubCell"/>
</dbReference>
<keyword evidence="6 8" id="KW-0653">Protein transport</keyword>
<evidence type="ECO:0000259" key="9">
    <source>
        <dbReference type="Pfam" id="PF04981"/>
    </source>
</evidence>
<dbReference type="GO" id="GO:0000055">
    <property type="term" value="P:ribosomal large subunit export from nucleus"/>
    <property type="evidence" value="ECO:0007669"/>
    <property type="project" value="TreeGrafter"/>
</dbReference>
<comment type="subcellular location">
    <subcellularLocation>
        <location evidence="8">Cytoplasm</location>
    </subcellularLocation>
    <subcellularLocation>
        <location evidence="8">Nucleus</location>
    </subcellularLocation>
</comment>
<dbReference type="GO" id="GO:0043023">
    <property type="term" value="F:ribosomal large subunit binding"/>
    <property type="evidence" value="ECO:0007669"/>
    <property type="project" value="InterPro"/>
</dbReference>
<evidence type="ECO:0000256" key="5">
    <source>
        <dbReference type="ARBA" id="ARBA00022490"/>
    </source>
</evidence>
<dbReference type="AlphaFoldDB" id="A0A1B6ET12"/>
<dbReference type="Pfam" id="PF04981">
    <property type="entry name" value="NMD3"/>
    <property type="match status" value="1"/>
</dbReference>
<dbReference type="PANTHER" id="PTHR12746">
    <property type="entry name" value="NONSENSE-MEDIATED MRNA DECAY PROTEIN 3"/>
    <property type="match status" value="1"/>
</dbReference>
<feature type="domain" description="Nmd3 N-terminal" evidence="9">
    <location>
        <begin position="16"/>
        <end position="244"/>
    </location>
</feature>
<feature type="domain" description="60S ribosomal export protein NMD3 OB-fold" evidence="10">
    <location>
        <begin position="311"/>
        <end position="406"/>
    </location>
</feature>
<evidence type="ECO:0000256" key="1">
    <source>
        <dbReference type="ARBA" id="ARBA00002269"/>
    </source>
</evidence>
<gene>
    <name evidence="12" type="ORF">g.17310</name>
</gene>
<evidence type="ECO:0000256" key="8">
    <source>
        <dbReference type="RuleBase" id="RU364108"/>
    </source>
</evidence>
<evidence type="ECO:0000256" key="7">
    <source>
        <dbReference type="ARBA" id="ARBA00023242"/>
    </source>
</evidence>
<keyword evidence="7 8" id="KW-0539">Nucleus</keyword>
<keyword evidence="4 8" id="KW-0813">Transport</keyword>
<comment type="function">
    <text evidence="1 8">Acts as an adapter for the XPO1/CRM1-mediated export of the 60S ribosomal subunit.</text>
</comment>
<keyword evidence="5 8" id="KW-0963">Cytoplasm</keyword>
<dbReference type="InterPro" id="IPR007064">
    <property type="entry name" value="Nmd3_N"/>
</dbReference>